<sequence>MAVDKIVEEYIRTHPGSQKLHERAVKVFAADGATHANRLLDPFRPYIT</sequence>
<comment type="caution">
    <text evidence="1">The sequence shown here is derived from an EMBL/GenBank/DDBJ whole genome shotgun (WGS) entry which is preliminary data.</text>
</comment>
<protein>
    <submittedName>
        <fullName evidence="1">Uncharacterized protein</fullName>
    </submittedName>
</protein>
<evidence type="ECO:0000313" key="1">
    <source>
        <dbReference type="EMBL" id="GAI51372.1"/>
    </source>
</evidence>
<organism evidence="1">
    <name type="scientific">marine sediment metagenome</name>
    <dbReference type="NCBI Taxonomy" id="412755"/>
    <lineage>
        <taxon>unclassified sequences</taxon>
        <taxon>metagenomes</taxon>
        <taxon>ecological metagenomes</taxon>
    </lineage>
</organism>
<accession>X1P4W4</accession>
<dbReference type="EMBL" id="BARV01041505">
    <property type="protein sequence ID" value="GAI51372.1"/>
    <property type="molecule type" value="Genomic_DNA"/>
</dbReference>
<feature type="non-terminal residue" evidence="1">
    <location>
        <position position="48"/>
    </location>
</feature>
<dbReference type="AlphaFoldDB" id="X1P4W4"/>
<name>X1P4W4_9ZZZZ</name>
<reference evidence="1" key="1">
    <citation type="journal article" date="2014" name="Front. Microbiol.">
        <title>High frequency of phylogenetically diverse reductive dehalogenase-homologous genes in deep subseafloor sedimentary metagenomes.</title>
        <authorList>
            <person name="Kawai M."/>
            <person name="Futagami T."/>
            <person name="Toyoda A."/>
            <person name="Takaki Y."/>
            <person name="Nishi S."/>
            <person name="Hori S."/>
            <person name="Arai W."/>
            <person name="Tsubouchi T."/>
            <person name="Morono Y."/>
            <person name="Uchiyama I."/>
            <person name="Ito T."/>
            <person name="Fujiyama A."/>
            <person name="Inagaki F."/>
            <person name="Takami H."/>
        </authorList>
    </citation>
    <scope>NUCLEOTIDE SEQUENCE</scope>
    <source>
        <strain evidence="1">Expedition CK06-06</strain>
    </source>
</reference>
<proteinExistence type="predicted"/>
<gene>
    <name evidence="1" type="ORF">S06H3_62800</name>
</gene>